<gene>
    <name evidence="2" type="ORF">CE91St16_11240</name>
</gene>
<dbReference type="Proteomes" id="UP001055105">
    <property type="component" value="Unassembled WGS sequence"/>
</dbReference>
<evidence type="ECO:0000313" key="3">
    <source>
        <dbReference type="Proteomes" id="UP001055105"/>
    </source>
</evidence>
<reference evidence="2" key="1">
    <citation type="submission" date="2022-01" db="EMBL/GenBank/DDBJ databases">
        <title>Novel bile acid biosynthetic pathways are enriched in the microbiome of centenarians.</title>
        <authorList>
            <person name="Sato Y."/>
            <person name="Atarashi K."/>
            <person name="Plichta R.D."/>
            <person name="Arai Y."/>
            <person name="Sasajima S."/>
            <person name="Kearney M.S."/>
            <person name="Suda W."/>
            <person name="Takeshita K."/>
            <person name="Sasaki T."/>
            <person name="Okamoto S."/>
            <person name="Skelly N.A."/>
            <person name="Okamura Y."/>
            <person name="Vlamakis H."/>
            <person name="Li Y."/>
            <person name="Tanoue T."/>
            <person name="Takei H."/>
            <person name="Nittono H."/>
            <person name="Narushima S."/>
            <person name="Irie J."/>
            <person name="Itoh H."/>
            <person name="Moriya K."/>
            <person name="Sugiura Y."/>
            <person name="Suematsu M."/>
            <person name="Moritoki N."/>
            <person name="Shibata S."/>
            <person name="Littman R.D."/>
            <person name="Fischbach A.M."/>
            <person name="Uwamino Y."/>
            <person name="Inoue T."/>
            <person name="Honda A."/>
            <person name="Hattori M."/>
            <person name="Murai T."/>
            <person name="Xavier J.R."/>
            <person name="Hirose N."/>
            <person name="Honda K."/>
        </authorList>
    </citation>
    <scope>NUCLEOTIDE SEQUENCE</scope>
    <source>
        <strain evidence="2">CE91-St16</strain>
    </source>
</reference>
<evidence type="ECO:0000256" key="1">
    <source>
        <dbReference type="SAM" id="SignalP"/>
    </source>
</evidence>
<evidence type="ECO:0008006" key="4">
    <source>
        <dbReference type="Google" id="ProtNLM"/>
    </source>
</evidence>
<proteinExistence type="predicted"/>
<sequence length="771" mass="85375">MKYAKRYMAKIGSAGILLAALAATACMDHGDDIPLIELGAVENSFTVNATAGHVDIQVYSNQPAVLSFLDDGASWADLSDTRLPLDGKFYIDYADNAGFPRMTRVLIQSADAVRSDTVVLRQRGARVPAMAFEGGTSTNVPGSSGGKASVRFGTNIAPDELTFTTQYDAGEEPAEEWLSEISLQPAGEEEYTFNFDYAGNDTDELRTATVTVSYVNGWEETEQLTLNVIQRTKNDMLGHDISFAELREKALTVSKVDEYWLLEGYVVSDRDSKNAGNNPMPTDMSVDYSGCEKTVYLESPDGRYGFCVETATPEDNAFTRYDKVKILLKDAELVFEPDPDRYMIKGIRSSMIVERVTGNDASVLPVKQKYISELTDEDIYTFVTLRDCEFAVRKGSLTPVHEGYTLADAQGRLNMYPRLVRDNKGGLIHLLTNTTCPYRRNGTRLPYGSGELAGVIVHERFPQYEYVDTADDLANGIIGSYQIRHMSFADIRFAEDRSQSFSETLTEYCYVKGKAAAADGYAYWYPTWGTNGRFTQTASKSAYPNGVYNAACWHYLGWCGTARGTAPFRSHIGNDGYSGFGVILEDGTNYAVKSTAVNTDGKGTDQANWLAWVTTYWWNASTDRPYAWVVEFSTAGISSDRVSLIMSVQSGRATLNAGPYFWKVQWSATGDYESDEGWFDVEAAQTAPDGSAYTFTQPDFPVFATQRSWQLPAYKQVEIPLPAEIMGREKVWLRIQPASRLSSGLGFLDGSIPMGYNAAGAMDYLAVRYNR</sequence>
<feature type="chain" id="PRO_5041324960" description="DUF5689 domain-containing protein" evidence="1">
    <location>
        <begin position="26"/>
        <end position="771"/>
    </location>
</feature>
<dbReference type="PROSITE" id="PS51257">
    <property type="entry name" value="PROKAR_LIPOPROTEIN"/>
    <property type="match status" value="1"/>
</dbReference>
<evidence type="ECO:0000313" key="2">
    <source>
        <dbReference type="EMBL" id="GKI18216.1"/>
    </source>
</evidence>
<feature type="signal peptide" evidence="1">
    <location>
        <begin position="1"/>
        <end position="25"/>
    </location>
</feature>
<accession>A0AA37KLS3</accession>
<dbReference type="RefSeq" id="WP_244076240.1">
    <property type="nucleotide sequence ID" value="NZ_AP025581.1"/>
</dbReference>
<dbReference type="AlphaFoldDB" id="A0AA37KLS3"/>
<comment type="caution">
    <text evidence="2">The sequence shown here is derived from an EMBL/GenBank/DDBJ whole genome shotgun (WGS) entry which is preliminary data.</text>
</comment>
<organism evidence="2 3">
    <name type="scientific">Alistipes finegoldii</name>
    <dbReference type="NCBI Taxonomy" id="214856"/>
    <lineage>
        <taxon>Bacteria</taxon>
        <taxon>Pseudomonadati</taxon>
        <taxon>Bacteroidota</taxon>
        <taxon>Bacteroidia</taxon>
        <taxon>Bacteroidales</taxon>
        <taxon>Rikenellaceae</taxon>
        <taxon>Alistipes</taxon>
    </lineage>
</organism>
<name>A0AA37KLS3_9BACT</name>
<dbReference type="EMBL" id="BQOL01000001">
    <property type="protein sequence ID" value="GKI18216.1"/>
    <property type="molecule type" value="Genomic_DNA"/>
</dbReference>
<keyword evidence="1" id="KW-0732">Signal</keyword>
<protein>
    <recommendedName>
        <fullName evidence="4">DUF5689 domain-containing protein</fullName>
    </recommendedName>
</protein>